<dbReference type="EMBL" id="KL197733">
    <property type="protein sequence ID" value="KDQ53575.1"/>
    <property type="molecule type" value="Genomic_DNA"/>
</dbReference>
<dbReference type="InParanoid" id="A0A067PIB5"/>
<dbReference type="AlphaFoldDB" id="A0A067PIB5"/>
<reference evidence="3" key="1">
    <citation type="journal article" date="2014" name="Proc. Natl. Acad. Sci. U.S.A.">
        <title>Extensive sampling of basidiomycete genomes demonstrates inadequacy of the white-rot/brown-rot paradigm for wood decay fungi.</title>
        <authorList>
            <person name="Riley R."/>
            <person name="Salamov A.A."/>
            <person name="Brown D.W."/>
            <person name="Nagy L.G."/>
            <person name="Floudas D."/>
            <person name="Held B.W."/>
            <person name="Levasseur A."/>
            <person name="Lombard V."/>
            <person name="Morin E."/>
            <person name="Otillar R."/>
            <person name="Lindquist E.A."/>
            <person name="Sun H."/>
            <person name="LaButti K.M."/>
            <person name="Schmutz J."/>
            <person name="Jabbour D."/>
            <person name="Luo H."/>
            <person name="Baker S.E."/>
            <person name="Pisabarro A.G."/>
            <person name="Walton J.D."/>
            <person name="Blanchette R.A."/>
            <person name="Henrissat B."/>
            <person name="Martin F."/>
            <person name="Cullen D."/>
            <person name="Hibbett D.S."/>
            <person name="Grigoriev I.V."/>
        </authorList>
    </citation>
    <scope>NUCLEOTIDE SEQUENCE [LARGE SCALE GENOMIC DNA]</scope>
    <source>
        <strain evidence="3">MUCL 33604</strain>
    </source>
</reference>
<accession>A0A067PIB5</accession>
<name>A0A067PIB5_9AGAM</name>
<dbReference type="OrthoDB" id="3366922at2759"/>
<dbReference type="STRING" id="933084.A0A067PIB5"/>
<gene>
    <name evidence="2" type="ORF">JAAARDRAFT_429017</name>
</gene>
<sequence length="166" mass="18710">MDDSDDYFDDAIELDETTLAVLDQEESKFNLTQSIRPPSIPPPPKRQKTEQGWRHSPQPSGTTFGDLDDLPEISVRNDGTYGFRGSQTLVNTRHNSVAGVVVPPSRRSSFASATSNNAPPRLDIRLCHSTDPRLLGLKRPSIILRNRWRTKHRILSLRYCGSRLKS</sequence>
<dbReference type="HOGENOM" id="CLU_1602976_0_0_1"/>
<keyword evidence="3" id="KW-1185">Reference proteome</keyword>
<evidence type="ECO:0000256" key="1">
    <source>
        <dbReference type="SAM" id="MobiDB-lite"/>
    </source>
</evidence>
<feature type="region of interest" description="Disordered" evidence="1">
    <location>
        <begin position="28"/>
        <end position="71"/>
    </location>
</feature>
<protein>
    <submittedName>
        <fullName evidence="2">Uncharacterized protein</fullName>
    </submittedName>
</protein>
<proteinExistence type="predicted"/>
<evidence type="ECO:0000313" key="3">
    <source>
        <dbReference type="Proteomes" id="UP000027265"/>
    </source>
</evidence>
<dbReference type="Proteomes" id="UP000027265">
    <property type="component" value="Unassembled WGS sequence"/>
</dbReference>
<evidence type="ECO:0000313" key="2">
    <source>
        <dbReference type="EMBL" id="KDQ53575.1"/>
    </source>
</evidence>
<organism evidence="2 3">
    <name type="scientific">Jaapia argillacea MUCL 33604</name>
    <dbReference type="NCBI Taxonomy" id="933084"/>
    <lineage>
        <taxon>Eukaryota</taxon>
        <taxon>Fungi</taxon>
        <taxon>Dikarya</taxon>
        <taxon>Basidiomycota</taxon>
        <taxon>Agaricomycotina</taxon>
        <taxon>Agaricomycetes</taxon>
        <taxon>Agaricomycetidae</taxon>
        <taxon>Jaapiales</taxon>
        <taxon>Jaapiaceae</taxon>
        <taxon>Jaapia</taxon>
    </lineage>
</organism>